<reference evidence="1 2" key="1">
    <citation type="submission" date="2018-11" db="EMBL/GenBank/DDBJ databases">
        <authorList>
            <consortium name="Pathogen Informatics"/>
        </authorList>
    </citation>
    <scope>NUCLEOTIDE SEQUENCE [LARGE SCALE GENOMIC DNA]</scope>
</reference>
<keyword evidence="2" id="KW-1185">Reference proteome</keyword>
<proteinExistence type="predicted"/>
<organism evidence="1 2">
    <name type="scientific">Cylicostephanus goldi</name>
    <name type="common">Nematode worm</name>
    <dbReference type="NCBI Taxonomy" id="71465"/>
    <lineage>
        <taxon>Eukaryota</taxon>
        <taxon>Metazoa</taxon>
        <taxon>Ecdysozoa</taxon>
        <taxon>Nematoda</taxon>
        <taxon>Chromadorea</taxon>
        <taxon>Rhabditida</taxon>
        <taxon>Rhabditina</taxon>
        <taxon>Rhabditomorpha</taxon>
        <taxon>Strongyloidea</taxon>
        <taxon>Strongylidae</taxon>
        <taxon>Cylicostephanus</taxon>
    </lineage>
</organism>
<gene>
    <name evidence="1" type="ORF">CGOC_LOCUS3251</name>
</gene>
<dbReference type="Proteomes" id="UP000271889">
    <property type="component" value="Unassembled WGS sequence"/>
</dbReference>
<name>A0A3P6RMK3_CYLGO</name>
<evidence type="ECO:0000313" key="1">
    <source>
        <dbReference type="EMBL" id="VDK55235.1"/>
    </source>
</evidence>
<accession>A0A3P6RMK3</accession>
<dbReference type="EMBL" id="UYRV01008111">
    <property type="protein sequence ID" value="VDK55235.1"/>
    <property type="molecule type" value="Genomic_DNA"/>
</dbReference>
<evidence type="ECO:0000313" key="2">
    <source>
        <dbReference type="Proteomes" id="UP000271889"/>
    </source>
</evidence>
<sequence length="82" mass="9178">MVMLRLSFRFYRRRLYTTKMLVDVPRLDVLLRNGDGGHGALAHECVVPGDDLDLVDDGLVLAFLDDVRASCLALLKNTSTNE</sequence>
<dbReference type="AlphaFoldDB" id="A0A3P6RMK3"/>
<protein>
    <submittedName>
        <fullName evidence="1">Uncharacterized protein</fullName>
    </submittedName>
</protein>